<accession>A0A319DGG5</accession>
<feature type="domain" description="MACPF-like" evidence="2">
    <location>
        <begin position="300"/>
        <end position="509"/>
    </location>
</feature>
<dbReference type="VEuPathDB" id="FungiDB:BO71DRAFT_397059"/>
<dbReference type="AlphaFoldDB" id="A0A319DGG5"/>
<evidence type="ECO:0000313" key="3">
    <source>
        <dbReference type="EMBL" id="PYH96441.1"/>
    </source>
</evidence>
<dbReference type="STRING" id="1448320.A0A319DGG5"/>
<dbReference type="EMBL" id="KZ825837">
    <property type="protein sequence ID" value="PYH96441.1"/>
    <property type="molecule type" value="Genomic_DNA"/>
</dbReference>
<dbReference type="Proteomes" id="UP000247810">
    <property type="component" value="Unassembled WGS sequence"/>
</dbReference>
<dbReference type="InterPro" id="IPR054586">
    <property type="entry name" value="MACPF_1_fungal"/>
</dbReference>
<keyword evidence="4" id="KW-1185">Reference proteome</keyword>
<dbReference type="Pfam" id="PF22693">
    <property type="entry name" value="MACPF_1"/>
    <property type="match status" value="1"/>
</dbReference>
<sequence>MASLLKGAVKDTTTAAQSTATAVEKTTNTAATDLTKALEALFGSFASEEQQVLHVYSCHQHTKHIDETACIPFKNVNADKILLSDVRELLLSEKAVEPSLLWSAFCNQRAATVSDSITFKAYLNILNENSSEVGEITEDNADTYRVYFLSEKIQDNGYAHNMLDRGVKVALDRRSTKTPATTQSKIPDAPTSFSHNIFLNPTTTFSIVHAADMSEKHWSVVLRNNSLLNAHQVIDVGQNIGKVVERSMHTVFRLKPRLFLNYQISASAAADSIAKQKQTLRIPRFRIEDDSYIEQFQTSKSVSRAIAQSSLSEASAEAAVSGGAFGFSASASASYSEDKSSSSASSSSKDTQVMTITYNFPRVVVEFDHHSLELTEECKADLLSVDSVAGVDSFKNKYGRFFATRIELGGRLHASEETIATTDTEKTEQARSQRAAAALSFSSPYVQASAKMSHGESSSSSSDKSSSSSSHSMCWEAKGGDTLLCNDPPAWAYTVGSFYNWRTVKQSRVRSLEDVIASIPGYQDTKQKWADILKAQSDSQPKPAKAEIGFQILIQDGADAVTVDSGSGEDFVNEVYKEAADIPASEARLQYLNELTRYTVGSNPLVVGKKADSASQKFYVEEAVEGTNEKKLRYNQPYRIYTKTSDDGEEKDYKWLGCNPTLDGYASTSLIWAGSKDKSSTFRFVSPLMGGNFGYLRTRSLLAIEMIDKEGYGNGMARPLDGPESAKGKIGSRHDYWMRYDQRVFSLSYIKSA</sequence>
<protein>
    <recommendedName>
        <fullName evidence="2">MACPF-like domain-containing protein</fullName>
    </recommendedName>
</protein>
<evidence type="ECO:0000256" key="1">
    <source>
        <dbReference type="SAM" id="MobiDB-lite"/>
    </source>
</evidence>
<evidence type="ECO:0000313" key="4">
    <source>
        <dbReference type="Proteomes" id="UP000247810"/>
    </source>
</evidence>
<evidence type="ECO:0000259" key="2">
    <source>
        <dbReference type="Pfam" id="PF22693"/>
    </source>
</evidence>
<organism evidence="3 4">
    <name type="scientific">Aspergillus ellipticus CBS 707.79</name>
    <dbReference type="NCBI Taxonomy" id="1448320"/>
    <lineage>
        <taxon>Eukaryota</taxon>
        <taxon>Fungi</taxon>
        <taxon>Dikarya</taxon>
        <taxon>Ascomycota</taxon>
        <taxon>Pezizomycotina</taxon>
        <taxon>Eurotiomycetes</taxon>
        <taxon>Eurotiomycetidae</taxon>
        <taxon>Eurotiales</taxon>
        <taxon>Aspergillaceae</taxon>
        <taxon>Aspergillus</taxon>
        <taxon>Aspergillus subgen. Circumdati</taxon>
    </lineage>
</organism>
<feature type="region of interest" description="Disordered" evidence="1">
    <location>
        <begin position="452"/>
        <end position="471"/>
    </location>
</feature>
<dbReference type="OrthoDB" id="2562973at2759"/>
<proteinExistence type="predicted"/>
<feature type="compositionally biased region" description="Low complexity" evidence="1">
    <location>
        <begin position="457"/>
        <end position="471"/>
    </location>
</feature>
<gene>
    <name evidence="3" type="ORF">BO71DRAFT_397059</name>
</gene>
<name>A0A319DGG5_9EURO</name>
<reference evidence="3 4" key="1">
    <citation type="submission" date="2018-02" db="EMBL/GenBank/DDBJ databases">
        <title>The genomes of Aspergillus section Nigri reveals drivers in fungal speciation.</title>
        <authorList>
            <consortium name="DOE Joint Genome Institute"/>
            <person name="Vesth T.C."/>
            <person name="Nybo J."/>
            <person name="Theobald S."/>
            <person name="Brandl J."/>
            <person name="Frisvad J.C."/>
            <person name="Nielsen K.F."/>
            <person name="Lyhne E.K."/>
            <person name="Kogle M.E."/>
            <person name="Kuo A."/>
            <person name="Riley R."/>
            <person name="Clum A."/>
            <person name="Nolan M."/>
            <person name="Lipzen A."/>
            <person name="Salamov A."/>
            <person name="Henrissat B."/>
            <person name="Wiebenga A."/>
            <person name="De vries R.P."/>
            <person name="Grigoriev I.V."/>
            <person name="Mortensen U.H."/>
            <person name="Andersen M.R."/>
            <person name="Baker S.E."/>
        </authorList>
    </citation>
    <scope>NUCLEOTIDE SEQUENCE [LARGE SCALE GENOMIC DNA]</scope>
    <source>
        <strain evidence="3 4">CBS 707.79</strain>
    </source>
</reference>